<comment type="caution">
    <text evidence="1">The sequence shown here is derived from an EMBL/GenBank/DDBJ whole genome shotgun (WGS) entry which is preliminary data.</text>
</comment>
<reference evidence="1" key="2">
    <citation type="journal article" date="2022" name="New Phytol.">
        <title>Evolutionary transition to the ectomycorrhizal habit in the genomes of a hyperdiverse lineage of mushroom-forming fungi.</title>
        <authorList>
            <person name="Looney B."/>
            <person name="Miyauchi S."/>
            <person name="Morin E."/>
            <person name="Drula E."/>
            <person name="Courty P.E."/>
            <person name="Kohler A."/>
            <person name="Kuo A."/>
            <person name="LaButti K."/>
            <person name="Pangilinan J."/>
            <person name="Lipzen A."/>
            <person name="Riley R."/>
            <person name="Andreopoulos W."/>
            <person name="He G."/>
            <person name="Johnson J."/>
            <person name="Nolan M."/>
            <person name="Tritt A."/>
            <person name="Barry K.W."/>
            <person name="Grigoriev I.V."/>
            <person name="Nagy L.G."/>
            <person name="Hibbett D."/>
            <person name="Henrissat B."/>
            <person name="Matheny P.B."/>
            <person name="Labbe J."/>
            <person name="Martin F.M."/>
        </authorList>
    </citation>
    <scope>NUCLEOTIDE SEQUENCE</scope>
    <source>
        <strain evidence="1">FP105234-sp</strain>
    </source>
</reference>
<dbReference type="Proteomes" id="UP000814033">
    <property type="component" value="Unassembled WGS sequence"/>
</dbReference>
<gene>
    <name evidence="1" type="ORF">FA95DRAFT_1655235</name>
</gene>
<keyword evidence="2" id="KW-1185">Reference proteome</keyword>
<organism evidence="1 2">
    <name type="scientific">Auriscalpium vulgare</name>
    <dbReference type="NCBI Taxonomy" id="40419"/>
    <lineage>
        <taxon>Eukaryota</taxon>
        <taxon>Fungi</taxon>
        <taxon>Dikarya</taxon>
        <taxon>Basidiomycota</taxon>
        <taxon>Agaricomycotina</taxon>
        <taxon>Agaricomycetes</taxon>
        <taxon>Russulales</taxon>
        <taxon>Auriscalpiaceae</taxon>
        <taxon>Auriscalpium</taxon>
    </lineage>
</organism>
<proteinExistence type="predicted"/>
<accession>A0ACB8RXH8</accession>
<sequence length="543" mass="61578">MRRCACRDCARDRARGCENPHACAAEARSRIDLIHQKLNPTDPPPQISLTLTRHRKRQNLQNLELDREVKFDPATTCKTNLSECIRIFQTDDPESTSPPTRLTGPPPGISLPNERITIYTDGSCINNGKKNAQCGSGVWVDDDHELNQAFRVPGDAQSNQVGELVAIIITLQKVENYIPIRFKTDSKYVINGLTKFLPKYEDIGWIGIANAELFQVAAFLLRRRSAPTTFQWVKGHSGIAGNENADEEAGRGAHKDAHDELNLDIDDAYRLRGAKLAALTQAEAYKGIRERVDPKRHPPRESTRVNLERARCAVEEATGALETDAALWKNTYRPEIKKPVQQFLFKTIHNIYMVGRRWRHSLPERAPCPLCGDLDESMEHILTECPNSPIMDAIWRAARELWPHGEDSWPQISFAAVIGCGSLEVPAPENEGQEERATRAARSRLLRILISESAHLIWVLRCERVIQEKQITTREALARWTFKINQRLITDKILSSRKRRSKKARYSTTLTWTGTLRDERDLPDDWAVNPEVLVGIRPPRAPI</sequence>
<evidence type="ECO:0000313" key="2">
    <source>
        <dbReference type="Proteomes" id="UP000814033"/>
    </source>
</evidence>
<protein>
    <submittedName>
        <fullName evidence="1">RnaseH-domain-containing protein</fullName>
    </submittedName>
</protein>
<reference evidence="1" key="1">
    <citation type="submission" date="2021-02" db="EMBL/GenBank/DDBJ databases">
        <authorList>
            <consortium name="DOE Joint Genome Institute"/>
            <person name="Ahrendt S."/>
            <person name="Looney B.P."/>
            <person name="Miyauchi S."/>
            <person name="Morin E."/>
            <person name="Drula E."/>
            <person name="Courty P.E."/>
            <person name="Chicoki N."/>
            <person name="Fauchery L."/>
            <person name="Kohler A."/>
            <person name="Kuo A."/>
            <person name="Labutti K."/>
            <person name="Pangilinan J."/>
            <person name="Lipzen A."/>
            <person name="Riley R."/>
            <person name="Andreopoulos W."/>
            <person name="He G."/>
            <person name="Johnson J."/>
            <person name="Barry K.W."/>
            <person name="Grigoriev I.V."/>
            <person name="Nagy L."/>
            <person name="Hibbett D."/>
            <person name="Henrissat B."/>
            <person name="Matheny P.B."/>
            <person name="Labbe J."/>
            <person name="Martin F."/>
        </authorList>
    </citation>
    <scope>NUCLEOTIDE SEQUENCE</scope>
    <source>
        <strain evidence="1">FP105234-sp</strain>
    </source>
</reference>
<name>A0ACB8RXH8_9AGAM</name>
<dbReference type="EMBL" id="MU275885">
    <property type="protein sequence ID" value="KAI0048517.1"/>
    <property type="molecule type" value="Genomic_DNA"/>
</dbReference>
<evidence type="ECO:0000313" key="1">
    <source>
        <dbReference type="EMBL" id="KAI0048517.1"/>
    </source>
</evidence>